<comment type="caution">
    <text evidence="2">The sequence shown here is derived from an EMBL/GenBank/DDBJ whole genome shotgun (WGS) entry which is preliminary data.</text>
</comment>
<evidence type="ECO:0000256" key="1">
    <source>
        <dbReference type="SAM" id="MobiDB-lite"/>
    </source>
</evidence>
<reference evidence="2 3" key="1">
    <citation type="submission" date="2021-06" db="EMBL/GenBank/DDBJ databases">
        <title>Caerostris extrusa draft genome.</title>
        <authorList>
            <person name="Kono N."/>
            <person name="Arakawa K."/>
        </authorList>
    </citation>
    <scope>NUCLEOTIDE SEQUENCE [LARGE SCALE GENOMIC DNA]</scope>
</reference>
<dbReference type="Proteomes" id="UP001054945">
    <property type="component" value="Unassembled WGS sequence"/>
</dbReference>
<keyword evidence="3" id="KW-1185">Reference proteome</keyword>
<proteinExistence type="predicted"/>
<evidence type="ECO:0000313" key="3">
    <source>
        <dbReference type="Proteomes" id="UP001054945"/>
    </source>
</evidence>
<sequence>MNFSHKSIEKFLNSKCPTISRNHDDKSQKKWPFLSINNLRVYSSASDKSESTADLRPLSSGARKCTSRKGWGWDGGEHLLPPRPQNISGHK</sequence>
<protein>
    <submittedName>
        <fullName evidence="2">Uncharacterized protein</fullName>
    </submittedName>
</protein>
<name>A0AAV4RRI7_CAEEX</name>
<organism evidence="2 3">
    <name type="scientific">Caerostris extrusa</name>
    <name type="common">Bark spider</name>
    <name type="synonym">Caerostris bankana</name>
    <dbReference type="NCBI Taxonomy" id="172846"/>
    <lineage>
        <taxon>Eukaryota</taxon>
        <taxon>Metazoa</taxon>
        <taxon>Ecdysozoa</taxon>
        <taxon>Arthropoda</taxon>
        <taxon>Chelicerata</taxon>
        <taxon>Arachnida</taxon>
        <taxon>Araneae</taxon>
        <taxon>Araneomorphae</taxon>
        <taxon>Entelegynae</taxon>
        <taxon>Araneoidea</taxon>
        <taxon>Araneidae</taxon>
        <taxon>Caerostris</taxon>
    </lineage>
</organism>
<feature type="region of interest" description="Disordered" evidence="1">
    <location>
        <begin position="44"/>
        <end position="91"/>
    </location>
</feature>
<dbReference type="AlphaFoldDB" id="A0AAV4RRI7"/>
<gene>
    <name evidence="2" type="ORF">CEXT_708011</name>
</gene>
<accession>A0AAV4RRI7</accession>
<dbReference type="EMBL" id="BPLR01008259">
    <property type="protein sequence ID" value="GIY23289.1"/>
    <property type="molecule type" value="Genomic_DNA"/>
</dbReference>
<evidence type="ECO:0000313" key="2">
    <source>
        <dbReference type="EMBL" id="GIY23289.1"/>
    </source>
</evidence>